<name>A0A1I6R3X8_9BACL</name>
<dbReference type="PANTHER" id="PTHR10887:SF530">
    <property type="entry name" value="SUPERFAMILY I DNA HELICASES"/>
    <property type="match status" value="1"/>
</dbReference>
<dbReference type="Gene3D" id="3.40.50.300">
    <property type="entry name" value="P-loop containing nucleotide triphosphate hydrolases"/>
    <property type="match status" value="2"/>
</dbReference>
<reference evidence="4" key="1">
    <citation type="submission" date="2016-10" db="EMBL/GenBank/DDBJ databases">
        <authorList>
            <person name="Varghese N."/>
            <person name="Submissions S."/>
        </authorList>
    </citation>
    <scope>NUCLEOTIDE SEQUENCE [LARGE SCALE GENOMIC DNA]</scope>
    <source>
        <strain evidence="4">DSM 45789</strain>
    </source>
</reference>
<dbReference type="InterPro" id="IPR027417">
    <property type="entry name" value="P-loop_NTPase"/>
</dbReference>
<dbReference type="GO" id="GO:0004386">
    <property type="term" value="F:helicase activity"/>
    <property type="evidence" value="ECO:0007669"/>
    <property type="project" value="UniProtKB-KW"/>
</dbReference>
<evidence type="ECO:0000313" key="4">
    <source>
        <dbReference type="Proteomes" id="UP000198660"/>
    </source>
</evidence>
<keyword evidence="3" id="KW-0547">Nucleotide-binding</keyword>
<protein>
    <submittedName>
        <fullName evidence="3">Superfamily I DNA and/or RNA helicase</fullName>
    </submittedName>
</protein>
<sequence length="981" mass="113486">MNYSRKILNYWMQSVSDGDRLNFNEKEIVNFVELPKEEIEAGQIAVSSLEIIEKKVGGGWSSESLNVLICPNPQCKPGRNQSEKNRLFPLVIPGRLEVDGSLHPQKNEPPFIPRKYLEPTHAKSPIVGQLNTAEKYRERKPHSDEGTWEMVWQDAQELMKKVTGKNGAQYQLQGFQPLSHAVVWFGEVSSIPYQEIAKCYEDLTKQNPIPELLKNYTEGAWVGKASHYLEEHGNYSTHHLGQMTDRYPLTISQREALHHFFALENGQLLGINGPPGTGKTTLIQSVVSSLWIQKALAQSEPPIILASSSNNTAIWNILDSFAEAVKGISEDDGESMLFSRWIDGVESFGMTCVAKNKLKNILSSEKRYAWAIRQRAKSRRGDELDGFHSELEKRSIEEQIETFLTHCCTYFGESRLTLDQAKKRLHIKLQQIGNQIEDQSAFFHSRKRFHSQLKKDYNSTQGLEIKIEEITKKKNESRDAFESIDALFKEWLRERGRFFLIRWFTPVQKWANELFFQKQESDLVLNTFKDRDIRKQLLALKNTSEQEYTKNKDQYNKMIKFKNQLELSDKRWEEWKEQEVEQEKDNHTKLYTEMDFEIRLLSKLDTHLRYHAFWLASHYWEARWLEERHDQQTNAFESEEKTWYRYAKLTPCMVSTVLSAPKFFKRLRKPNDYLYNFIDLLIFDESGQVLPEQTAPVFSLAKKALIVGDTEQLQPIPRVSLEVDEANMQRMGLISSQDELNSFVLTGLASSSGSAMKIAQQASPFSKHKDLGGMLLTEHYRCSEDIIQYCNDLCYHGRLIPMKNNPIQGEEVYPGFPTMGYVDIEGTAEKVGGSWENHREAAYVATWIANRSEELTQERQLKDVLAVVTPFRRQADLIDSYLKREFQIEGLTVDTVHSLQGAEKDIILFSATYAGPEVKKQQLFYDDTRYLLNVAVSRAKESFLVLVAWMCLVGKTRRIPPVCCEIACIHFRCLRRISCWN</sequence>
<dbReference type="RefSeq" id="WP_091835652.1">
    <property type="nucleotide sequence ID" value="NZ_FPAA01000004.1"/>
</dbReference>
<evidence type="ECO:0000259" key="2">
    <source>
        <dbReference type="Pfam" id="PF13087"/>
    </source>
</evidence>
<dbReference type="Pfam" id="PF13086">
    <property type="entry name" value="AAA_11"/>
    <property type="match status" value="1"/>
</dbReference>
<dbReference type="PANTHER" id="PTHR10887">
    <property type="entry name" value="DNA2/NAM7 HELICASE FAMILY"/>
    <property type="match status" value="1"/>
</dbReference>
<keyword evidence="3" id="KW-0347">Helicase</keyword>
<evidence type="ECO:0000259" key="1">
    <source>
        <dbReference type="Pfam" id="PF13086"/>
    </source>
</evidence>
<dbReference type="InterPro" id="IPR041679">
    <property type="entry name" value="DNA2/NAM7-like_C"/>
</dbReference>
<dbReference type="CDD" id="cd18808">
    <property type="entry name" value="SF1_C_Upf1"/>
    <property type="match status" value="1"/>
</dbReference>
<dbReference type="InterPro" id="IPR047187">
    <property type="entry name" value="SF1_C_Upf1"/>
</dbReference>
<gene>
    <name evidence="3" type="ORF">SAMN05444972_10496</name>
</gene>
<dbReference type="OrthoDB" id="9757917at2"/>
<dbReference type="SUPFAM" id="SSF52540">
    <property type="entry name" value="P-loop containing nucleoside triphosphate hydrolases"/>
    <property type="match status" value="2"/>
</dbReference>
<feature type="domain" description="DNA2/NAM7 helicase helicase" evidence="1">
    <location>
        <begin position="250"/>
        <end position="716"/>
    </location>
</feature>
<dbReference type="InterPro" id="IPR045055">
    <property type="entry name" value="DNA2/NAM7-like"/>
</dbReference>
<keyword evidence="3" id="KW-0067">ATP-binding</keyword>
<dbReference type="AlphaFoldDB" id="A0A1I6R3X8"/>
<evidence type="ECO:0000313" key="3">
    <source>
        <dbReference type="EMBL" id="SFS59386.1"/>
    </source>
</evidence>
<dbReference type="Proteomes" id="UP000198660">
    <property type="component" value="Unassembled WGS sequence"/>
</dbReference>
<organism evidence="3 4">
    <name type="scientific">Marininema halotolerans</name>
    <dbReference type="NCBI Taxonomy" id="1155944"/>
    <lineage>
        <taxon>Bacteria</taxon>
        <taxon>Bacillati</taxon>
        <taxon>Bacillota</taxon>
        <taxon>Bacilli</taxon>
        <taxon>Bacillales</taxon>
        <taxon>Thermoactinomycetaceae</taxon>
        <taxon>Marininema</taxon>
    </lineage>
</organism>
<accession>A0A1I6R3X8</accession>
<proteinExistence type="predicted"/>
<dbReference type="EMBL" id="FPAA01000004">
    <property type="protein sequence ID" value="SFS59386.1"/>
    <property type="molecule type" value="Genomic_DNA"/>
</dbReference>
<feature type="domain" description="DNA2/NAM7 helicase-like C-terminal" evidence="2">
    <location>
        <begin position="773"/>
        <end position="946"/>
    </location>
</feature>
<dbReference type="InterPro" id="IPR041677">
    <property type="entry name" value="DNA2/NAM7_AAA_11"/>
</dbReference>
<keyword evidence="3" id="KW-0378">Hydrolase</keyword>
<keyword evidence="4" id="KW-1185">Reference proteome</keyword>
<dbReference type="Pfam" id="PF13087">
    <property type="entry name" value="AAA_12"/>
    <property type="match status" value="1"/>
</dbReference>